<evidence type="ECO:0000313" key="4">
    <source>
        <dbReference type="EMBL" id="TWT48917.1"/>
    </source>
</evidence>
<sequence>MPPPTLPPPAEAGARLPGKHRSTQKTSGLDHEPKLIGVGWWLTDAPAWLASAALHLTVLILLALLAIAIDEDRNLTLTGVFAEDLGEQLIEPQLDLSAEIEVDELQQSLTPEFLEPVPLPLAAPTPTQISPNARALTSLLDIKTPGAAFAGREEGTRIALLKAYGGTERTEAAVLAGLRWLRRKQQRDGGWSLEGRYANPANTENREAATAMALLAFQGAGHLPEGKGEFSKTVREGWEWLLKRQQPDGSFFSEGRNNHRYYTDALATIALCELFGMTRNNDYLLSAQSAIDHLIDGQTTVGGWKYRPREGNDLSVTGWVLMALKSGRMAGLEVPSEVFEQVTEFLDNDVSRAEGSQYVYERSIVFNPEQPPAMTAVGLLCRQYLGWPKDFVPLRQGVDLLLNHPPEWIDRRRDIYYWYYATQVCRHIGGDTWNEWNGVIREVLPDHQVKSGSEEGSWSPVGDRWGSTGGRLYQTCLSIYVLEVYYRHLPLYREGVTIDGK</sequence>
<reference evidence="4 5" key="1">
    <citation type="submission" date="2019-02" db="EMBL/GenBank/DDBJ databases">
        <title>Deep-cultivation of Planctomycetes and their phenomic and genomic characterization uncovers novel biology.</title>
        <authorList>
            <person name="Wiegand S."/>
            <person name="Jogler M."/>
            <person name="Boedeker C."/>
            <person name="Pinto D."/>
            <person name="Vollmers J."/>
            <person name="Rivas-Marin E."/>
            <person name="Kohn T."/>
            <person name="Peeters S.H."/>
            <person name="Heuer A."/>
            <person name="Rast P."/>
            <person name="Oberbeckmann S."/>
            <person name="Bunk B."/>
            <person name="Jeske O."/>
            <person name="Meyerdierks A."/>
            <person name="Storesund J.E."/>
            <person name="Kallscheuer N."/>
            <person name="Luecker S."/>
            <person name="Lage O.M."/>
            <person name="Pohl T."/>
            <person name="Merkel B.J."/>
            <person name="Hornburger P."/>
            <person name="Mueller R.-W."/>
            <person name="Bruemmer F."/>
            <person name="Labrenz M."/>
            <person name="Spormann A.M."/>
            <person name="Op Den Camp H."/>
            <person name="Overmann J."/>
            <person name="Amann R."/>
            <person name="Jetten M.S.M."/>
            <person name="Mascher T."/>
            <person name="Medema M.H."/>
            <person name="Devos D.P."/>
            <person name="Kaster A.-K."/>
            <person name="Ovreas L."/>
            <person name="Rohde M."/>
            <person name="Galperin M.Y."/>
            <person name="Jogler C."/>
        </authorList>
    </citation>
    <scope>NUCLEOTIDE SEQUENCE [LARGE SCALE GENOMIC DNA]</scope>
    <source>
        <strain evidence="4 5">Pla111</strain>
    </source>
</reference>
<protein>
    <submittedName>
        <fullName evidence="4">Squalene--hopene cyclase</fullName>
        <ecNumber evidence="4">4.2.1.129</ecNumber>
    </submittedName>
</protein>
<keyword evidence="2" id="KW-1133">Transmembrane helix</keyword>
<keyword evidence="2" id="KW-0472">Membrane</keyword>
<dbReference type="InterPro" id="IPR008930">
    <property type="entry name" value="Terpenoid_cyclase/PrenylTrfase"/>
</dbReference>
<evidence type="ECO:0000256" key="1">
    <source>
        <dbReference type="SAM" id="MobiDB-lite"/>
    </source>
</evidence>
<keyword evidence="4" id="KW-0456">Lyase</keyword>
<dbReference type="GO" id="GO:0016829">
    <property type="term" value="F:lyase activity"/>
    <property type="evidence" value="ECO:0007669"/>
    <property type="project" value="UniProtKB-KW"/>
</dbReference>
<keyword evidence="2" id="KW-0812">Transmembrane</keyword>
<name>A0A5C5WEJ6_9BACT</name>
<organism evidence="4 5">
    <name type="scientific">Botrimarina hoheduenensis</name>
    <dbReference type="NCBI Taxonomy" id="2528000"/>
    <lineage>
        <taxon>Bacteria</taxon>
        <taxon>Pseudomonadati</taxon>
        <taxon>Planctomycetota</taxon>
        <taxon>Planctomycetia</taxon>
        <taxon>Pirellulales</taxon>
        <taxon>Lacipirellulaceae</taxon>
        <taxon>Botrimarina</taxon>
    </lineage>
</organism>
<feature type="domain" description="Squalene cyclase C-terminal" evidence="3">
    <location>
        <begin position="161"/>
        <end position="251"/>
    </location>
</feature>
<keyword evidence="5" id="KW-1185">Reference proteome</keyword>
<dbReference type="OrthoDB" id="238862at2"/>
<gene>
    <name evidence="4" type="primary">shc</name>
    <name evidence="4" type="ORF">Pla111_06940</name>
</gene>
<dbReference type="CDD" id="cd00688">
    <property type="entry name" value="ISOPREN_C2_like"/>
    <property type="match status" value="1"/>
</dbReference>
<feature type="compositionally biased region" description="Pro residues" evidence="1">
    <location>
        <begin position="1"/>
        <end position="10"/>
    </location>
</feature>
<dbReference type="Gene3D" id="1.50.10.20">
    <property type="match status" value="2"/>
</dbReference>
<comment type="caution">
    <text evidence="4">The sequence shown here is derived from an EMBL/GenBank/DDBJ whole genome shotgun (WGS) entry which is preliminary data.</text>
</comment>
<feature type="region of interest" description="Disordered" evidence="1">
    <location>
        <begin position="1"/>
        <end position="30"/>
    </location>
</feature>
<dbReference type="SUPFAM" id="SSF48239">
    <property type="entry name" value="Terpenoid cyclases/Protein prenyltransferases"/>
    <property type="match status" value="1"/>
</dbReference>
<dbReference type="Proteomes" id="UP000318995">
    <property type="component" value="Unassembled WGS sequence"/>
</dbReference>
<feature type="transmembrane region" description="Helical" evidence="2">
    <location>
        <begin position="47"/>
        <end position="69"/>
    </location>
</feature>
<accession>A0A5C5WEJ6</accession>
<dbReference type="RefSeq" id="WP_146571341.1">
    <property type="nucleotide sequence ID" value="NZ_SJPH01000001.1"/>
</dbReference>
<evidence type="ECO:0000259" key="3">
    <source>
        <dbReference type="Pfam" id="PF13243"/>
    </source>
</evidence>
<dbReference type="AlphaFoldDB" id="A0A5C5WEJ6"/>
<evidence type="ECO:0000256" key="2">
    <source>
        <dbReference type="SAM" id="Phobius"/>
    </source>
</evidence>
<dbReference type="InterPro" id="IPR032696">
    <property type="entry name" value="SQ_cyclase_C"/>
</dbReference>
<dbReference type="EMBL" id="SJPH01000001">
    <property type="protein sequence ID" value="TWT48917.1"/>
    <property type="molecule type" value="Genomic_DNA"/>
</dbReference>
<dbReference type="EC" id="4.2.1.129" evidence="4"/>
<evidence type="ECO:0000313" key="5">
    <source>
        <dbReference type="Proteomes" id="UP000318995"/>
    </source>
</evidence>
<proteinExistence type="predicted"/>
<dbReference type="Pfam" id="PF13243">
    <property type="entry name" value="SQHop_cyclase_C"/>
    <property type="match status" value="1"/>
</dbReference>